<protein>
    <recommendedName>
        <fullName evidence="3">Deacetylase PdaC domain-containing protein</fullName>
    </recommendedName>
</protein>
<reference evidence="1 2" key="1">
    <citation type="submission" date="2022-01" db="EMBL/GenBank/DDBJ databases">
        <title>Labilibaculum sp. nov, a marine bacterium isolated from Antarctica.</title>
        <authorList>
            <person name="Dai W."/>
        </authorList>
    </citation>
    <scope>NUCLEOTIDE SEQUENCE [LARGE SCALE GENOMIC DNA]</scope>
    <source>
        <strain evidence="1 2">DW002</strain>
    </source>
</reference>
<name>A0ABT5VSR3_9BACT</name>
<sequence length="248" mass="28347">MRKVVIFILGVFTLIPINVKAYSSEPLYKYNNYGVCVSGKVLPKKVYEEVGFTINESTYPQISGLTNKSFQGYLNYLIESKVKSGVSEFQNKVHDMIGTYNGNVFFSYNVMFFKKNFLILSLNIHSEGLWGGNNWSSNEDYYFIDLKKSKLVKSIQGTLKGNLISIAFINSSIRNFFNKEFNNRKDLSIDYPDASSNISELDLVIKDDMLCLMTKQTPAGHVSQNNFCIPLIDFKAALHDDYKYLIEE</sequence>
<comment type="caution">
    <text evidence="1">The sequence shown here is derived from an EMBL/GenBank/DDBJ whole genome shotgun (WGS) entry which is preliminary data.</text>
</comment>
<dbReference type="EMBL" id="JAKJSC010000001">
    <property type="protein sequence ID" value="MDE5418465.1"/>
    <property type="molecule type" value="Genomic_DNA"/>
</dbReference>
<dbReference type="Proteomes" id="UP001528920">
    <property type="component" value="Unassembled WGS sequence"/>
</dbReference>
<evidence type="ECO:0000313" key="1">
    <source>
        <dbReference type="EMBL" id="MDE5418465.1"/>
    </source>
</evidence>
<gene>
    <name evidence="1" type="ORF">L3049_10635</name>
</gene>
<dbReference type="RefSeq" id="WP_275109790.1">
    <property type="nucleotide sequence ID" value="NZ_JAKJSC010000001.1"/>
</dbReference>
<dbReference type="Gene3D" id="3.30.565.40">
    <property type="entry name" value="Fervidobacterium nodosum Rt17-B1 like"/>
    <property type="match status" value="1"/>
</dbReference>
<evidence type="ECO:0000313" key="2">
    <source>
        <dbReference type="Proteomes" id="UP001528920"/>
    </source>
</evidence>
<keyword evidence="2" id="KW-1185">Reference proteome</keyword>
<evidence type="ECO:0008006" key="3">
    <source>
        <dbReference type="Google" id="ProtNLM"/>
    </source>
</evidence>
<organism evidence="1 2">
    <name type="scientific">Paralabilibaculum antarcticum</name>
    <dbReference type="NCBI Taxonomy" id="2912572"/>
    <lineage>
        <taxon>Bacteria</taxon>
        <taxon>Pseudomonadati</taxon>
        <taxon>Bacteroidota</taxon>
        <taxon>Bacteroidia</taxon>
        <taxon>Marinilabiliales</taxon>
        <taxon>Marinifilaceae</taxon>
        <taxon>Paralabilibaculum</taxon>
    </lineage>
</organism>
<proteinExistence type="predicted"/>
<accession>A0ABT5VSR3</accession>